<dbReference type="SUPFAM" id="SSF48230">
    <property type="entry name" value="Chondroitin AC/alginate lyase"/>
    <property type="match status" value="1"/>
</dbReference>
<keyword evidence="2" id="KW-0732">Signal</keyword>
<dbReference type="Pfam" id="PF02278">
    <property type="entry name" value="Lyase_8"/>
    <property type="match status" value="1"/>
</dbReference>
<evidence type="ECO:0000259" key="8">
    <source>
        <dbReference type="Pfam" id="PF08124"/>
    </source>
</evidence>
<dbReference type="AlphaFoldDB" id="Z9JR87"/>
<dbReference type="InterPro" id="IPR006311">
    <property type="entry name" value="TAT_signal"/>
</dbReference>
<dbReference type="GO" id="GO:0005576">
    <property type="term" value="C:extracellular region"/>
    <property type="evidence" value="ECO:0007669"/>
    <property type="project" value="InterPro"/>
</dbReference>
<gene>
    <name evidence="9" type="ORF">BF93_02330</name>
</gene>
<protein>
    <recommendedName>
        <fullName evidence="11">Hyaluronate lyase</fullName>
    </recommendedName>
</protein>
<evidence type="ECO:0000259" key="6">
    <source>
        <dbReference type="Pfam" id="PF02278"/>
    </source>
</evidence>
<reference evidence="9 10" key="1">
    <citation type="submission" date="2014-02" db="EMBL/GenBank/DDBJ databases">
        <title>Genome sequence of Brachybacterium phenoliresistens strain W13A50.</title>
        <authorList>
            <person name="Wang X."/>
        </authorList>
    </citation>
    <scope>NUCLEOTIDE SEQUENCE [LARGE SCALE GENOMIC DNA]</scope>
    <source>
        <strain evidence="9 10">W13A50</strain>
    </source>
</reference>
<dbReference type="GO" id="GO:0016837">
    <property type="term" value="F:carbon-oxygen lyase activity, acting on polysaccharides"/>
    <property type="evidence" value="ECO:0007669"/>
    <property type="project" value="UniProtKB-ARBA"/>
</dbReference>
<dbReference type="Gene3D" id="2.60.220.10">
    <property type="entry name" value="Polysaccharide lyase family 8-like, C-terminal"/>
    <property type="match status" value="1"/>
</dbReference>
<dbReference type="GO" id="GO:0030246">
    <property type="term" value="F:carbohydrate binding"/>
    <property type="evidence" value="ECO:0007669"/>
    <property type="project" value="InterPro"/>
</dbReference>
<proteinExistence type="inferred from homology"/>
<evidence type="ECO:0008006" key="11">
    <source>
        <dbReference type="Google" id="ProtNLM"/>
    </source>
</evidence>
<feature type="compositionally biased region" description="Low complexity" evidence="5">
    <location>
        <begin position="18"/>
        <end position="28"/>
    </location>
</feature>
<comment type="caution">
    <text evidence="9">The sequence shown here is derived from an EMBL/GenBank/DDBJ whole genome shotgun (WGS) entry which is preliminary data.</text>
</comment>
<dbReference type="Gene3D" id="1.50.10.100">
    <property type="entry name" value="Chondroitin AC/alginate lyase"/>
    <property type="match status" value="1"/>
</dbReference>
<feature type="domain" description="Polysaccharide lyase family 8 C-terminal" evidence="7">
    <location>
        <begin position="723"/>
        <end position="786"/>
    </location>
</feature>
<dbReference type="Pfam" id="PF08124">
    <property type="entry name" value="Lyase_8_N"/>
    <property type="match status" value="1"/>
</dbReference>
<dbReference type="CDD" id="cd01083">
    <property type="entry name" value="GAG_Lyase"/>
    <property type="match status" value="1"/>
</dbReference>
<feature type="domain" description="Polysaccharide lyase family 8 central" evidence="6">
    <location>
        <begin position="444"/>
        <end position="705"/>
    </location>
</feature>
<dbReference type="InterPro" id="IPR011013">
    <property type="entry name" value="Gal_mutarotase_sf_dom"/>
</dbReference>
<evidence type="ECO:0000256" key="1">
    <source>
        <dbReference type="ARBA" id="ARBA00006699"/>
    </source>
</evidence>
<dbReference type="SUPFAM" id="SSF49863">
    <property type="entry name" value="Hyaluronate lyase-like, C-terminal domain"/>
    <property type="match status" value="1"/>
</dbReference>
<evidence type="ECO:0000256" key="3">
    <source>
        <dbReference type="ARBA" id="ARBA00023239"/>
    </source>
</evidence>
<feature type="region of interest" description="Disordered" evidence="5">
    <location>
        <begin position="1"/>
        <end position="37"/>
    </location>
</feature>
<evidence type="ECO:0000313" key="10">
    <source>
        <dbReference type="Proteomes" id="UP000023067"/>
    </source>
</evidence>
<dbReference type="PATRIC" id="fig|396014.3.peg.2498"/>
<feature type="active site" evidence="4">
    <location>
        <position position="363"/>
    </location>
</feature>
<keyword evidence="3" id="KW-0456">Lyase</keyword>
<dbReference type="InterPro" id="IPR014718">
    <property type="entry name" value="GH-type_carb-bd"/>
</dbReference>
<dbReference type="HOGENOM" id="CLU_004172_4_1_11"/>
<name>Z9JR87_9MICO</name>
<comment type="similarity">
    <text evidence="1">Belongs to the polysaccharide lyase 8 family.</text>
</comment>
<sequence>MPENSLPVAAPEHRPDPRSAAGSPGRGPARPRRRSVLAGGAASALMLAAPLGGPSAARAEPAVPSLASTDDELDALRRRWFDLLTGGDVPTEDDRIGAALQRQDSAAERALTGFSPTAPLWPDAPFGSDAANVSLALGRLRAIALAWATPGCRIHGDAAIGADLVAALEVVSRDGYHPGRTPSGNWWFWEIGVPNALTDLGVLLHDVLPDALLLALMDAIAHFAPDPNYRGRGTSLRETGANRVDKSLRCALRGILRRDPADLVLGRDALSDVAGGGGASVFGYVTSGDGFYEDGSFIQHGRLPYVGTYGTVALSGISQILPLLAGSTWEVTDPEQSVIYDAIERSFAPFIWQGVMMDTVRGRAVSRQQDSGSRNALSAAHSTLLLAQGATGALRRQLLGRALGWITTMPLDIAEVASVAQISRFIAAESEGAELLHDEPGLAVFPDQERFVHRRDDWAFTVSTSSSRIGRYEWGNRENGTAWYQGDGASYLQLAADPQQTDVDYWPTIDPYRLPGTTVEMSPRASGLADGTGIPRATAAWAGGTHVLDAYGAWGMDHADHDGALTGRLSWFLLGDLIVMLGAGITCTTGAEVETTVENRALRRGAPALRADGSVIAAVPEETGTEIEDPAWVHLEGVGGYIMLGPQRLRVRRRVRQGSWWDINQGADTSGDDVQRTVTYAEISVLHGVAPKDASYAVAIAPTASVRAARRLAEQAAEGSGVQVVANDRVVQSVSARLSPGTMRLANAFAAASTPWLATSGPASVALAELPRTLELSVSEPSRTAAETTVTLTGLSAASVASADDTVAVLSLDPVTVRVATGGSRGATHRIALTR</sequence>
<dbReference type="Pfam" id="PF02884">
    <property type="entry name" value="Lyase_8_C"/>
    <property type="match status" value="1"/>
</dbReference>
<dbReference type="PANTHER" id="PTHR38481:SF1">
    <property type="entry name" value="HYALURONATE LYASE"/>
    <property type="match status" value="1"/>
</dbReference>
<organism evidence="9 10">
    <name type="scientific">Brachybacterium phenoliresistens</name>
    <dbReference type="NCBI Taxonomy" id="396014"/>
    <lineage>
        <taxon>Bacteria</taxon>
        <taxon>Bacillati</taxon>
        <taxon>Actinomycetota</taxon>
        <taxon>Actinomycetes</taxon>
        <taxon>Micrococcales</taxon>
        <taxon>Dermabacteraceae</taxon>
        <taxon>Brachybacterium</taxon>
    </lineage>
</organism>
<dbReference type="STRING" id="396014.BF93_02330"/>
<dbReference type="InterPro" id="IPR011071">
    <property type="entry name" value="Lyase_8-like_C"/>
</dbReference>
<dbReference type="RefSeq" id="WP_051486918.1">
    <property type="nucleotide sequence ID" value="NZ_BAAAOW010000002.1"/>
</dbReference>
<dbReference type="InterPro" id="IPR012970">
    <property type="entry name" value="Lyase_8_alpha_N"/>
</dbReference>
<dbReference type="InterPro" id="IPR004103">
    <property type="entry name" value="Lyase_8_C"/>
</dbReference>
<dbReference type="PROSITE" id="PS51318">
    <property type="entry name" value="TAT"/>
    <property type="match status" value="1"/>
</dbReference>
<dbReference type="InterPro" id="IPR003159">
    <property type="entry name" value="Lyase_8_central_dom"/>
</dbReference>
<dbReference type="eggNOG" id="COG5492">
    <property type="taxonomic scope" value="Bacteria"/>
</dbReference>
<feature type="domain" description="Polysaccharide lyase 8 N-terminal alpha-helical" evidence="8">
    <location>
        <begin position="80"/>
        <end position="397"/>
    </location>
</feature>
<dbReference type="InterPro" id="IPR008929">
    <property type="entry name" value="Chondroitin_lyas"/>
</dbReference>
<evidence type="ECO:0000256" key="2">
    <source>
        <dbReference type="ARBA" id="ARBA00022729"/>
    </source>
</evidence>
<evidence type="ECO:0000313" key="9">
    <source>
        <dbReference type="EMBL" id="EWS80704.1"/>
    </source>
</evidence>
<dbReference type="PANTHER" id="PTHR38481">
    <property type="entry name" value="HYALURONATE LYASE"/>
    <property type="match status" value="1"/>
</dbReference>
<dbReference type="Proteomes" id="UP000023067">
    <property type="component" value="Unassembled WGS sequence"/>
</dbReference>
<feature type="active site" evidence="4">
    <location>
        <position position="300"/>
    </location>
</feature>
<evidence type="ECO:0000256" key="5">
    <source>
        <dbReference type="SAM" id="MobiDB-lite"/>
    </source>
</evidence>
<dbReference type="InterPro" id="IPR038970">
    <property type="entry name" value="Lyase_8"/>
</dbReference>
<dbReference type="EMBL" id="JDYK01000013">
    <property type="protein sequence ID" value="EWS80704.1"/>
    <property type="molecule type" value="Genomic_DNA"/>
</dbReference>
<feature type="active site" evidence="4">
    <location>
        <position position="309"/>
    </location>
</feature>
<dbReference type="Gene3D" id="2.70.98.10">
    <property type="match status" value="1"/>
</dbReference>
<dbReference type="GO" id="GO:0005975">
    <property type="term" value="P:carbohydrate metabolic process"/>
    <property type="evidence" value="ECO:0007669"/>
    <property type="project" value="InterPro"/>
</dbReference>
<evidence type="ECO:0000256" key="4">
    <source>
        <dbReference type="PIRSR" id="PIRSR638970-1"/>
    </source>
</evidence>
<keyword evidence="10" id="KW-1185">Reference proteome</keyword>
<dbReference type="SUPFAM" id="SSF74650">
    <property type="entry name" value="Galactose mutarotase-like"/>
    <property type="match status" value="1"/>
</dbReference>
<accession>Z9JR87</accession>
<evidence type="ECO:0000259" key="7">
    <source>
        <dbReference type="Pfam" id="PF02884"/>
    </source>
</evidence>
<dbReference type="OrthoDB" id="6636047at2"/>